<organism evidence="2 3">
    <name type="scientific">Sistotremastrum suecicum HHB10207 ss-3</name>
    <dbReference type="NCBI Taxonomy" id="1314776"/>
    <lineage>
        <taxon>Eukaryota</taxon>
        <taxon>Fungi</taxon>
        <taxon>Dikarya</taxon>
        <taxon>Basidiomycota</taxon>
        <taxon>Agaricomycotina</taxon>
        <taxon>Agaricomycetes</taxon>
        <taxon>Sistotremastrales</taxon>
        <taxon>Sistotremastraceae</taxon>
        <taxon>Sistotremastrum</taxon>
    </lineage>
</organism>
<accession>A0A166BXV5</accession>
<dbReference type="SUPFAM" id="SSF81383">
    <property type="entry name" value="F-box domain"/>
    <property type="match status" value="1"/>
</dbReference>
<dbReference type="Proteomes" id="UP000076798">
    <property type="component" value="Unassembled WGS sequence"/>
</dbReference>
<dbReference type="PROSITE" id="PS50181">
    <property type="entry name" value="FBOX"/>
    <property type="match status" value="1"/>
</dbReference>
<dbReference type="AlphaFoldDB" id="A0A166BXV5"/>
<dbReference type="Pfam" id="PF12937">
    <property type="entry name" value="F-box-like"/>
    <property type="match status" value="1"/>
</dbReference>
<evidence type="ECO:0000313" key="3">
    <source>
        <dbReference type="Proteomes" id="UP000076798"/>
    </source>
</evidence>
<dbReference type="Gene3D" id="1.20.1280.50">
    <property type="match status" value="1"/>
</dbReference>
<feature type="domain" description="F-box" evidence="1">
    <location>
        <begin position="5"/>
        <end position="53"/>
    </location>
</feature>
<dbReference type="SMART" id="SM00256">
    <property type="entry name" value="FBOX"/>
    <property type="match status" value="1"/>
</dbReference>
<dbReference type="InterPro" id="IPR036047">
    <property type="entry name" value="F-box-like_dom_sf"/>
</dbReference>
<dbReference type="InterPro" id="IPR001810">
    <property type="entry name" value="F-box_dom"/>
</dbReference>
<gene>
    <name evidence="2" type="ORF">SISSUDRAFT_917254</name>
</gene>
<evidence type="ECO:0000259" key="1">
    <source>
        <dbReference type="PROSITE" id="PS50181"/>
    </source>
</evidence>
<reference evidence="2 3" key="1">
    <citation type="journal article" date="2016" name="Mol. Biol. Evol.">
        <title>Comparative Genomics of Early-Diverging Mushroom-Forming Fungi Provides Insights into the Origins of Lignocellulose Decay Capabilities.</title>
        <authorList>
            <person name="Nagy L.G."/>
            <person name="Riley R."/>
            <person name="Tritt A."/>
            <person name="Adam C."/>
            <person name="Daum C."/>
            <person name="Floudas D."/>
            <person name="Sun H."/>
            <person name="Yadav J.S."/>
            <person name="Pangilinan J."/>
            <person name="Larsson K.H."/>
            <person name="Matsuura K."/>
            <person name="Barry K."/>
            <person name="Labutti K."/>
            <person name="Kuo R."/>
            <person name="Ohm R.A."/>
            <person name="Bhattacharya S.S."/>
            <person name="Shirouzu T."/>
            <person name="Yoshinaga Y."/>
            <person name="Martin F.M."/>
            <person name="Grigoriev I.V."/>
            <person name="Hibbett D.S."/>
        </authorList>
    </citation>
    <scope>NUCLEOTIDE SEQUENCE [LARGE SCALE GENOMIC DNA]</scope>
    <source>
        <strain evidence="2 3">HHB10207 ss-3</strain>
    </source>
</reference>
<protein>
    <recommendedName>
        <fullName evidence="1">F-box domain-containing protein</fullName>
    </recommendedName>
</protein>
<sequence>MHLGPGGLLGLPAEIFFHVVESLNIGCRDLLNCMLVCRRLRDLLKDSMLWTYQRELERDGLIDGFSTLTTAAKLDKLLDRRRRWREFDPISVETISIPFVKGPCCLVGGVFARVVPGPSPDSSCIGLLLLPSGDDRVQDILPVSRSWKNIVSLAIDPAQDLLGVLDRDSDPDPGYFLNFSTLFTQNPHPRAKEPRLQMVRGLPEPEDLRIAGSLVAVSSPKALSVAVWDWQMGSLVWVCRYSNGFAFLSPSLCISINIHMAAEIRLELYHIDRTATCIAYLLLPPHRRENDGVFRLRRREISLEAPRLGGSSSTAPFLTSPEKGLLLVGYPCERLLRLQGGTRHDVAFVLVFKTSGILRLLSEICINPPLARDNIPFYPWFQWAQSEVAILDSDDQIIGFFEYSPGLLLSFLVDS</sequence>
<dbReference type="EMBL" id="KV428097">
    <property type="protein sequence ID" value="KZT36867.1"/>
    <property type="molecule type" value="Genomic_DNA"/>
</dbReference>
<name>A0A166BXV5_9AGAM</name>
<evidence type="ECO:0000313" key="2">
    <source>
        <dbReference type="EMBL" id="KZT36867.1"/>
    </source>
</evidence>
<dbReference type="OrthoDB" id="2745718at2759"/>
<proteinExistence type="predicted"/>
<keyword evidence="3" id="KW-1185">Reference proteome</keyword>